<dbReference type="CDD" id="cd02525">
    <property type="entry name" value="Succinoglycan_BP_ExoA"/>
    <property type="match status" value="1"/>
</dbReference>
<organism evidence="3 4">
    <name type="scientific">Actinomycetospora rhizophila</name>
    <dbReference type="NCBI Taxonomy" id="1416876"/>
    <lineage>
        <taxon>Bacteria</taxon>
        <taxon>Bacillati</taxon>
        <taxon>Actinomycetota</taxon>
        <taxon>Actinomycetes</taxon>
        <taxon>Pseudonocardiales</taxon>
        <taxon>Pseudonocardiaceae</taxon>
        <taxon>Actinomycetospora</taxon>
    </lineage>
</organism>
<evidence type="ECO:0000313" key="3">
    <source>
        <dbReference type="EMBL" id="MFC5141941.1"/>
    </source>
</evidence>
<keyword evidence="1" id="KW-0812">Transmembrane</keyword>
<accession>A0ABV9ZKJ3</accession>
<evidence type="ECO:0000259" key="2">
    <source>
        <dbReference type="Pfam" id="PF00535"/>
    </source>
</evidence>
<gene>
    <name evidence="3" type="ORF">ACFPK1_27155</name>
</gene>
<dbReference type="PANTHER" id="PTHR22916:SF64">
    <property type="entry name" value="TRANSFERASE, PUTATIVE-RELATED"/>
    <property type="match status" value="1"/>
</dbReference>
<feature type="transmembrane region" description="Helical" evidence="1">
    <location>
        <begin position="243"/>
        <end position="263"/>
    </location>
</feature>
<reference evidence="4" key="1">
    <citation type="journal article" date="2019" name="Int. J. Syst. Evol. Microbiol.">
        <title>The Global Catalogue of Microorganisms (GCM) 10K type strain sequencing project: providing services to taxonomists for standard genome sequencing and annotation.</title>
        <authorList>
            <consortium name="The Broad Institute Genomics Platform"/>
            <consortium name="The Broad Institute Genome Sequencing Center for Infectious Disease"/>
            <person name="Wu L."/>
            <person name="Ma J."/>
        </authorList>
    </citation>
    <scope>NUCLEOTIDE SEQUENCE [LARGE SCALE GENOMIC DNA]</scope>
    <source>
        <strain evidence="4">XZYJ18</strain>
    </source>
</reference>
<dbReference type="SUPFAM" id="SSF53448">
    <property type="entry name" value="Nucleotide-diphospho-sugar transferases"/>
    <property type="match status" value="1"/>
</dbReference>
<proteinExistence type="predicted"/>
<dbReference type="RefSeq" id="WP_378024077.1">
    <property type="nucleotide sequence ID" value="NZ_JBHSKG010000019.1"/>
</dbReference>
<feature type="domain" description="Glycosyltransferase 2-like" evidence="2">
    <location>
        <begin position="4"/>
        <end position="172"/>
    </location>
</feature>
<comment type="caution">
    <text evidence="3">The sequence shown here is derived from an EMBL/GenBank/DDBJ whole genome shotgun (WGS) entry which is preliminary data.</text>
</comment>
<sequence>MAFVIAALNEERHIEECVRSLLDQDYPGEGIEVVVVDGGSTDRTREIVEALSGADPRVRLLHNPRRIAPAAFNIGIAGTAAELVSLVSAHSTTDPRYAAVLVEAFDASGASLVGGRETAEAVSGAGPMAEAIVRATASPLGQGPAQYHYSERPGWVDTAYPGAYRRELLDEIGGFDESLIRNQDDELHFRARLAGHRMWFEPRLRSSYRPRPALGALWRQYYQYGWWRLATLRKHGRVASLRHLVPAALVAGVVGGPLLALVGPRRPLLGTWAGGIVVWLGVLGYAGWRERDHGTAVAGRVPIAVACLHLGYGCGFWHAVASSLPRPGPVHS</sequence>
<dbReference type="InterPro" id="IPR001173">
    <property type="entry name" value="Glyco_trans_2-like"/>
</dbReference>
<evidence type="ECO:0000256" key="1">
    <source>
        <dbReference type="SAM" id="Phobius"/>
    </source>
</evidence>
<dbReference type="EMBL" id="JBHSKG010000019">
    <property type="protein sequence ID" value="MFC5141941.1"/>
    <property type="molecule type" value="Genomic_DNA"/>
</dbReference>
<feature type="transmembrane region" description="Helical" evidence="1">
    <location>
        <begin position="300"/>
        <end position="320"/>
    </location>
</feature>
<dbReference type="Pfam" id="PF00535">
    <property type="entry name" value="Glycos_transf_2"/>
    <property type="match status" value="1"/>
</dbReference>
<dbReference type="GO" id="GO:0016757">
    <property type="term" value="F:glycosyltransferase activity"/>
    <property type="evidence" value="ECO:0007669"/>
    <property type="project" value="UniProtKB-KW"/>
</dbReference>
<dbReference type="InterPro" id="IPR029044">
    <property type="entry name" value="Nucleotide-diphossugar_trans"/>
</dbReference>
<dbReference type="Proteomes" id="UP001596175">
    <property type="component" value="Unassembled WGS sequence"/>
</dbReference>
<keyword evidence="3" id="KW-0328">Glycosyltransferase</keyword>
<dbReference type="PANTHER" id="PTHR22916">
    <property type="entry name" value="GLYCOSYLTRANSFERASE"/>
    <property type="match status" value="1"/>
</dbReference>
<keyword evidence="3" id="KW-0808">Transferase</keyword>
<protein>
    <submittedName>
        <fullName evidence="3">Glycosyltransferase family 2 protein</fullName>
        <ecNumber evidence="3">2.4.-.-</ecNumber>
    </submittedName>
</protein>
<dbReference type="EC" id="2.4.-.-" evidence="3"/>
<keyword evidence="1" id="KW-0472">Membrane</keyword>
<evidence type="ECO:0000313" key="4">
    <source>
        <dbReference type="Proteomes" id="UP001596175"/>
    </source>
</evidence>
<keyword evidence="1" id="KW-1133">Transmembrane helix</keyword>
<feature type="transmembrane region" description="Helical" evidence="1">
    <location>
        <begin position="269"/>
        <end position="288"/>
    </location>
</feature>
<keyword evidence="4" id="KW-1185">Reference proteome</keyword>
<name>A0ABV9ZKJ3_9PSEU</name>
<dbReference type="Gene3D" id="3.90.550.10">
    <property type="entry name" value="Spore Coat Polysaccharide Biosynthesis Protein SpsA, Chain A"/>
    <property type="match status" value="1"/>
</dbReference>